<dbReference type="InterPro" id="IPR052026">
    <property type="entry name" value="ExeA_AAA_ATPase_DNA-bind"/>
</dbReference>
<dbReference type="OrthoDB" id="9780149at2"/>
<dbReference type="Gene3D" id="3.40.50.300">
    <property type="entry name" value="P-loop containing nucleotide triphosphate hydrolases"/>
    <property type="match status" value="1"/>
</dbReference>
<keyword evidence="3" id="KW-1185">Reference proteome</keyword>
<reference evidence="3" key="2">
    <citation type="journal article" date="2016" name="Int. J. Syst. Evol. Microbiol.">
        <title>Caldimicrobium thiodismutans sp. nov., a sulfur-disproportionating bacterium isolated from a hot spring.</title>
        <authorList>
            <person name="Kojima H."/>
            <person name="Umezawa K."/>
            <person name="Fukui M."/>
        </authorList>
    </citation>
    <scope>NUCLEOTIDE SEQUENCE [LARGE SCALE GENOMIC DNA]</scope>
    <source>
        <strain evidence="3">TF1</strain>
    </source>
</reference>
<dbReference type="InterPro" id="IPR049945">
    <property type="entry name" value="AAA_22"/>
</dbReference>
<dbReference type="STRING" id="1653476.THC_1725"/>
<evidence type="ECO:0000259" key="1">
    <source>
        <dbReference type="Pfam" id="PF13401"/>
    </source>
</evidence>
<protein>
    <submittedName>
        <fullName evidence="2">ATPase AAA</fullName>
    </submittedName>
</protein>
<proteinExistence type="predicted"/>
<organism evidence="2 3">
    <name type="scientific">Caldimicrobium thiodismutans</name>
    <dbReference type="NCBI Taxonomy" id="1653476"/>
    <lineage>
        <taxon>Bacteria</taxon>
        <taxon>Pseudomonadati</taxon>
        <taxon>Thermodesulfobacteriota</taxon>
        <taxon>Thermodesulfobacteria</taxon>
        <taxon>Thermodesulfobacteriales</taxon>
        <taxon>Thermodesulfobacteriaceae</taxon>
        <taxon>Caldimicrobium</taxon>
    </lineage>
</organism>
<dbReference type="GO" id="GO:0016887">
    <property type="term" value="F:ATP hydrolysis activity"/>
    <property type="evidence" value="ECO:0007669"/>
    <property type="project" value="InterPro"/>
</dbReference>
<accession>A0A0U5BZ39</accession>
<dbReference type="SUPFAM" id="SSF52540">
    <property type="entry name" value="P-loop containing nucleoside triphosphate hydrolases"/>
    <property type="match status" value="1"/>
</dbReference>
<reference evidence="2 3" key="1">
    <citation type="journal article" date="2016" name="Int. J. Syst. Evol. Microbiol.">
        <title>Caldimicrobium thiodismutans sp. nov., a sulfur-disproportionating bacterium isolated from a hot spring, and emended description of the genus Caldimicrobium.</title>
        <authorList>
            <person name="Kojima H."/>
            <person name="Umezawa K."/>
            <person name="Fukui M."/>
        </authorList>
    </citation>
    <scope>NUCLEOTIDE SEQUENCE [LARGE SCALE GENOMIC DNA]</scope>
    <source>
        <strain evidence="2 3">TF1</strain>
    </source>
</reference>
<dbReference type="AlphaFoldDB" id="A0A0U5BZ39"/>
<dbReference type="Pfam" id="PF13401">
    <property type="entry name" value="AAA_22"/>
    <property type="match status" value="1"/>
</dbReference>
<evidence type="ECO:0000313" key="2">
    <source>
        <dbReference type="EMBL" id="BAU24085.1"/>
    </source>
</evidence>
<dbReference type="KEGG" id="cthi:THC_1725"/>
<dbReference type="InterPro" id="IPR027417">
    <property type="entry name" value="P-loop_NTPase"/>
</dbReference>
<dbReference type="Proteomes" id="UP000068196">
    <property type="component" value="Chromosome"/>
</dbReference>
<gene>
    <name evidence="2" type="ORF">THC_1725</name>
</gene>
<name>A0A0U5BZ39_9BACT</name>
<feature type="domain" description="ORC1/DEAH AAA+ ATPase" evidence="1">
    <location>
        <begin position="48"/>
        <end position="177"/>
    </location>
</feature>
<sequence length="279" mass="32705">MHENLYSYLSFFNLREPPFSLVPDPSLFFPARAHLESIEVLTFALNQGSLISVLTGDPGFGKTQVVLTLLSKLSKDINPLYIYNPALKPEEFFQALFKEMGLFTENSFFTKDEVLKKLKVFFKESEKPKKYLLIIDEAQLLPDETLEELRLITNLNEGKEINLQILLSGQPGLSEKLKKPEHAPLRQRISVWEVLKPLEKEELFPYLWFRIKQVSETPEIILEKKLEKPLYKWTRGVPRLINKLMDRTLFIAYAKRDKTIRKKYLKEARKTFQNELLEV</sequence>
<dbReference type="PANTHER" id="PTHR35894">
    <property type="entry name" value="GENERAL SECRETION PATHWAY PROTEIN A-RELATED"/>
    <property type="match status" value="1"/>
</dbReference>
<evidence type="ECO:0000313" key="3">
    <source>
        <dbReference type="Proteomes" id="UP000068196"/>
    </source>
</evidence>
<dbReference type="EMBL" id="AP014945">
    <property type="protein sequence ID" value="BAU24085.1"/>
    <property type="molecule type" value="Genomic_DNA"/>
</dbReference>
<dbReference type="PANTHER" id="PTHR35894:SF1">
    <property type="entry name" value="PHOSPHORIBULOKINASE _ URIDINE KINASE FAMILY"/>
    <property type="match status" value="1"/>
</dbReference>
<dbReference type="RefSeq" id="WP_148638847.1">
    <property type="nucleotide sequence ID" value="NZ_AP014945.1"/>
</dbReference>